<proteinExistence type="predicted"/>
<protein>
    <submittedName>
        <fullName evidence="2">Uncharacterized protein</fullName>
    </submittedName>
</protein>
<name>A0AAE2CYG2_9LAMI</name>
<feature type="region of interest" description="Disordered" evidence="1">
    <location>
        <begin position="60"/>
        <end position="81"/>
    </location>
</feature>
<accession>A0AAE2CYG2</accession>
<reference evidence="2" key="2">
    <citation type="journal article" date="2024" name="Plant">
        <title>Genomic evolution and insights into agronomic trait innovations of Sesamum species.</title>
        <authorList>
            <person name="Miao H."/>
            <person name="Wang L."/>
            <person name="Qu L."/>
            <person name="Liu H."/>
            <person name="Sun Y."/>
            <person name="Le M."/>
            <person name="Wang Q."/>
            <person name="Wei S."/>
            <person name="Zheng Y."/>
            <person name="Lin W."/>
            <person name="Duan Y."/>
            <person name="Cao H."/>
            <person name="Xiong S."/>
            <person name="Wang X."/>
            <person name="Wei L."/>
            <person name="Li C."/>
            <person name="Ma Q."/>
            <person name="Ju M."/>
            <person name="Zhao R."/>
            <person name="Li G."/>
            <person name="Mu C."/>
            <person name="Tian Q."/>
            <person name="Mei H."/>
            <person name="Zhang T."/>
            <person name="Gao T."/>
            <person name="Zhang H."/>
        </authorList>
    </citation>
    <scope>NUCLEOTIDE SEQUENCE</scope>
    <source>
        <strain evidence="2">3651</strain>
    </source>
</reference>
<dbReference type="Proteomes" id="UP001293254">
    <property type="component" value="Unassembled WGS sequence"/>
</dbReference>
<evidence type="ECO:0000256" key="1">
    <source>
        <dbReference type="SAM" id="MobiDB-lite"/>
    </source>
</evidence>
<keyword evidence="3" id="KW-1185">Reference proteome</keyword>
<evidence type="ECO:0000313" key="2">
    <source>
        <dbReference type="EMBL" id="KAK4439113.1"/>
    </source>
</evidence>
<organism evidence="2 3">
    <name type="scientific">Sesamum alatum</name>
    <dbReference type="NCBI Taxonomy" id="300844"/>
    <lineage>
        <taxon>Eukaryota</taxon>
        <taxon>Viridiplantae</taxon>
        <taxon>Streptophyta</taxon>
        <taxon>Embryophyta</taxon>
        <taxon>Tracheophyta</taxon>
        <taxon>Spermatophyta</taxon>
        <taxon>Magnoliopsida</taxon>
        <taxon>eudicotyledons</taxon>
        <taxon>Gunneridae</taxon>
        <taxon>Pentapetalae</taxon>
        <taxon>asterids</taxon>
        <taxon>lamiids</taxon>
        <taxon>Lamiales</taxon>
        <taxon>Pedaliaceae</taxon>
        <taxon>Sesamum</taxon>
    </lineage>
</organism>
<reference evidence="2" key="1">
    <citation type="submission" date="2020-06" db="EMBL/GenBank/DDBJ databases">
        <authorList>
            <person name="Li T."/>
            <person name="Hu X."/>
            <person name="Zhang T."/>
            <person name="Song X."/>
            <person name="Zhang H."/>
            <person name="Dai N."/>
            <person name="Sheng W."/>
            <person name="Hou X."/>
            <person name="Wei L."/>
        </authorList>
    </citation>
    <scope>NUCLEOTIDE SEQUENCE</scope>
    <source>
        <strain evidence="2">3651</strain>
        <tissue evidence="2">Leaf</tissue>
    </source>
</reference>
<comment type="caution">
    <text evidence="2">The sequence shown here is derived from an EMBL/GenBank/DDBJ whole genome shotgun (WGS) entry which is preliminary data.</text>
</comment>
<dbReference type="EMBL" id="JACGWO010000001">
    <property type="protein sequence ID" value="KAK4439113.1"/>
    <property type="molecule type" value="Genomic_DNA"/>
</dbReference>
<sequence length="108" mass="12609">MANRWLTEMNNACKEHYQAYNSHQPVKRNTVEPHLRDSLSMLTLKIMVIRADFECPDKKNQQQNAANLGVTKTEGNYTEDTKNQTTATWIDRIDSLHTKRNTIIEEPY</sequence>
<evidence type="ECO:0000313" key="3">
    <source>
        <dbReference type="Proteomes" id="UP001293254"/>
    </source>
</evidence>
<dbReference type="AlphaFoldDB" id="A0AAE2CYG2"/>
<gene>
    <name evidence="2" type="ORF">Salat_0246100</name>
</gene>